<comment type="caution">
    <text evidence="2">The sequence shown here is derived from an EMBL/GenBank/DDBJ whole genome shotgun (WGS) entry which is preliminary data.</text>
</comment>
<evidence type="ECO:0000313" key="3">
    <source>
        <dbReference type="Proteomes" id="UP001501303"/>
    </source>
</evidence>
<feature type="compositionally biased region" description="Basic and acidic residues" evidence="1">
    <location>
        <begin position="48"/>
        <end position="64"/>
    </location>
</feature>
<accession>A0ABN2PBE2</accession>
<evidence type="ECO:0000313" key="2">
    <source>
        <dbReference type="EMBL" id="GAA1917474.1"/>
    </source>
</evidence>
<feature type="compositionally biased region" description="Basic and acidic residues" evidence="1">
    <location>
        <begin position="1"/>
        <end position="14"/>
    </location>
</feature>
<reference evidence="2 3" key="1">
    <citation type="journal article" date="2019" name="Int. J. Syst. Evol. Microbiol.">
        <title>The Global Catalogue of Microorganisms (GCM) 10K type strain sequencing project: providing services to taxonomists for standard genome sequencing and annotation.</title>
        <authorList>
            <consortium name="The Broad Institute Genomics Platform"/>
            <consortium name="The Broad Institute Genome Sequencing Center for Infectious Disease"/>
            <person name="Wu L."/>
            <person name="Ma J."/>
        </authorList>
    </citation>
    <scope>NUCLEOTIDE SEQUENCE [LARGE SCALE GENOMIC DNA]</scope>
    <source>
        <strain evidence="2 3">JCM 13581</strain>
    </source>
</reference>
<dbReference type="EMBL" id="BAAAMJ010000029">
    <property type="protein sequence ID" value="GAA1917474.1"/>
    <property type="molecule type" value="Genomic_DNA"/>
</dbReference>
<proteinExistence type="predicted"/>
<feature type="region of interest" description="Disordered" evidence="1">
    <location>
        <begin position="1"/>
        <end position="113"/>
    </location>
</feature>
<keyword evidence="3" id="KW-1185">Reference proteome</keyword>
<dbReference type="RefSeq" id="WP_344262142.1">
    <property type="nucleotide sequence ID" value="NZ_BAAAMJ010000029.1"/>
</dbReference>
<evidence type="ECO:0000256" key="1">
    <source>
        <dbReference type="SAM" id="MobiDB-lite"/>
    </source>
</evidence>
<dbReference type="Proteomes" id="UP001501303">
    <property type="component" value="Unassembled WGS sequence"/>
</dbReference>
<protein>
    <submittedName>
        <fullName evidence="2">Uncharacterized protein</fullName>
    </submittedName>
</protein>
<gene>
    <name evidence="2" type="ORF">GCM10009716_28170</name>
</gene>
<organism evidence="2 3">
    <name type="scientific">Streptomyces sodiiphilus</name>
    <dbReference type="NCBI Taxonomy" id="226217"/>
    <lineage>
        <taxon>Bacteria</taxon>
        <taxon>Bacillati</taxon>
        <taxon>Actinomycetota</taxon>
        <taxon>Actinomycetes</taxon>
        <taxon>Kitasatosporales</taxon>
        <taxon>Streptomycetaceae</taxon>
        <taxon>Streptomyces</taxon>
    </lineage>
</organism>
<name>A0ABN2PBE2_9ACTN</name>
<feature type="compositionally biased region" description="Basic and acidic residues" evidence="1">
    <location>
        <begin position="98"/>
        <end position="107"/>
    </location>
</feature>
<feature type="compositionally biased region" description="Gly residues" evidence="1">
    <location>
        <begin position="75"/>
        <end position="85"/>
    </location>
</feature>
<sequence>MTDHRLDHRNDTGHDPLLAPTADERDRQGTADGHGGAAQTDHGQALSHDPDRRGAGQDHGDSRHGNGQYDVGNGQYTGGQYGDGQYGESQYSDGPQADGRHAREQRYTDGTGPFIAEGRAEQLALRLQHTVSGFVDAPRKSVEEADALLQEAASVFTDSIAERRRNLRAGWNGNAEDGGAAAADTEELRTVLRDYRDLMDRLLKT</sequence>